<proteinExistence type="predicted"/>
<dbReference type="Proteomes" id="UP000023758">
    <property type="component" value="Unassembled WGS sequence"/>
</dbReference>
<dbReference type="AlphaFoldDB" id="A0A022W0R6"/>
<accession>A0A022W0R6</accession>
<protein>
    <submittedName>
        <fullName evidence="1">Uncharacterized protein</fullName>
    </submittedName>
</protein>
<dbReference type="HOGENOM" id="CLU_2238548_0_0_1"/>
<name>A0A022W0R6_TRIRU</name>
<organism evidence="1">
    <name type="scientific">Trichophyton rubrum CBS 288.86</name>
    <dbReference type="NCBI Taxonomy" id="1215330"/>
    <lineage>
        <taxon>Eukaryota</taxon>
        <taxon>Fungi</taxon>
        <taxon>Dikarya</taxon>
        <taxon>Ascomycota</taxon>
        <taxon>Pezizomycotina</taxon>
        <taxon>Eurotiomycetes</taxon>
        <taxon>Eurotiomycetidae</taxon>
        <taxon>Onygenales</taxon>
        <taxon>Arthrodermataceae</taxon>
        <taxon>Trichophyton</taxon>
    </lineage>
</organism>
<sequence length="105" mass="11774">MTPYDQSKLKLIKKAKKRILWPSCQHQQLPITSQISTSTESLQVGGTGNYVPLSDATPLVAWRRVFYLKSSYNPTIHRPKSTAIRSCPLIAESHSIYTPLESEAS</sequence>
<reference evidence="1" key="1">
    <citation type="submission" date="2014-02" db="EMBL/GenBank/DDBJ databases">
        <title>The Genome Sequence of Trichophyton rubrum (morphotype fischeri) CBS 288.86.</title>
        <authorList>
            <consortium name="The Broad Institute Genomics Platform"/>
            <person name="Cuomo C.A."/>
            <person name="White T.C."/>
            <person name="Graser Y."/>
            <person name="Martinez-Rossi N."/>
            <person name="Heitman J."/>
            <person name="Young S.K."/>
            <person name="Zeng Q."/>
            <person name="Gargeya S."/>
            <person name="Abouelleil A."/>
            <person name="Alvarado L."/>
            <person name="Chapman S.B."/>
            <person name="Gainer-Dewar J."/>
            <person name="Goldberg J."/>
            <person name="Griggs A."/>
            <person name="Gujja S."/>
            <person name="Hansen M."/>
            <person name="Howarth C."/>
            <person name="Imamovic A."/>
            <person name="Larimer J."/>
            <person name="Martinez D."/>
            <person name="Murphy C."/>
            <person name="Pearson M.D."/>
            <person name="Persinoti G."/>
            <person name="Poon T."/>
            <person name="Priest M."/>
            <person name="Roberts A.D."/>
            <person name="Saif S."/>
            <person name="Shea T.D."/>
            <person name="Sykes S.N."/>
            <person name="Wortman J."/>
            <person name="Nusbaum C."/>
            <person name="Birren B."/>
        </authorList>
    </citation>
    <scope>NUCLEOTIDE SEQUENCE [LARGE SCALE GENOMIC DNA]</scope>
    <source>
        <strain evidence="1">CBS 288.86</strain>
    </source>
</reference>
<dbReference type="EMBL" id="KK207857">
    <property type="protein sequence ID" value="EZF51990.1"/>
    <property type="molecule type" value="Genomic_DNA"/>
</dbReference>
<evidence type="ECO:0000313" key="1">
    <source>
        <dbReference type="EMBL" id="EZF51990.1"/>
    </source>
</evidence>
<gene>
    <name evidence="1" type="ORF">H103_04723</name>
</gene>